<dbReference type="InterPro" id="IPR000305">
    <property type="entry name" value="GIY-YIG_endonuc"/>
</dbReference>
<dbReference type="RefSeq" id="WP_114793244.1">
    <property type="nucleotide sequence ID" value="NZ_CP139960.1"/>
</dbReference>
<dbReference type="CDD" id="cd06127">
    <property type="entry name" value="DEDDh"/>
    <property type="match status" value="1"/>
</dbReference>
<proteinExistence type="predicted"/>
<feature type="domain" description="GIY-YIG" evidence="1">
    <location>
        <begin position="196"/>
        <end position="274"/>
    </location>
</feature>
<dbReference type="Pfam" id="PF01541">
    <property type="entry name" value="GIY-YIG"/>
    <property type="match status" value="1"/>
</dbReference>
<sequence length="463" mass="51832">MEYAIVDIETTGGNAGLGSITEIAIRIFNGNQVIDSYETLVKPLHSIPPYVASLTGINDDMVANCLPFADIAKDVFTMLEGRTFVAHNVNFDYSFLKHHLGSAGYHYAAPKLCTIRMSRKIRPGLPSYSLGNLCDALDISIAGRHRAGGDADATALLFSKLLAWDLDGVIPAMLNEVAEEKQLPAALRNDFDGLPNTPGVYYFYNDSDEVIYIGKARDLKKRVGQHFAIHSPNRKGSKFAKKVARISYEACGTELMALILEVLEIKRVYPKYNTALKKYEAKAGLFVYEDENGYQRMTIAKAKKGYQPVQVFTTRQGGMNKLRELSRRYGLCASLCRLSSCELCDLVDKQKDLLCTANQAPDVYNQKVERALSFLKKDEQGFYIMDKGRHAGEKSCIWVENGQFYGMGYIDNDADIYSLNDVRDSLTRYPGDHYIMQLIISYVCKYPRKVAPITGKPVSAEWD</sequence>
<dbReference type="EMBL" id="CP139960">
    <property type="protein sequence ID" value="WQD38881.1"/>
    <property type="molecule type" value="Genomic_DNA"/>
</dbReference>
<keyword evidence="2" id="KW-0540">Nuclease</keyword>
<dbReference type="PANTHER" id="PTHR30231:SF37">
    <property type="entry name" value="EXODEOXYRIBONUCLEASE 10"/>
    <property type="match status" value="1"/>
</dbReference>
<dbReference type="InterPro" id="IPR035901">
    <property type="entry name" value="GIY-YIG_endonuc_sf"/>
</dbReference>
<dbReference type="InterPro" id="IPR012337">
    <property type="entry name" value="RNaseH-like_sf"/>
</dbReference>
<keyword evidence="2" id="KW-0378">Hydrolase</keyword>
<dbReference type="Gene3D" id="3.40.1440.10">
    <property type="entry name" value="GIY-YIG endonuclease"/>
    <property type="match status" value="1"/>
</dbReference>
<dbReference type="SUPFAM" id="SSF53098">
    <property type="entry name" value="Ribonuclease H-like"/>
    <property type="match status" value="1"/>
</dbReference>
<protein>
    <submittedName>
        <fullName evidence="2">Exonuclease domain-containing protein</fullName>
    </submittedName>
</protein>
<gene>
    <name evidence="2" type="ORF">U0035_01820</name>
</gene>
<dbReference type="InterPro" id="IPR006054">
    <property type="entry name" value="DnaQ"/>
</dbReference>
<dbReference type="GO" id="GO:0004527">
    <property type="term" value="F:exonuclease activity"/>
    <property type="evidence" value="ECO:0007669"/>
    <property type="project" value="UniProtKB-KW"/>
</dbReference>
<dbReference type="Pfam" id="PF00929">
    <property type="entry name" value="RNase_T"/>
    <property type="match status" value="1"/>
</dbReference>
<dbReference type="PROSITE" id="PS50164">
    <property type="entry name" value="GIY_YIG"/>
    <property type="match status" value="1"/>
</dbReference>
<evidence type="ECO:0000259" key="1">
    <source>
        <dbReference type="PROSITE" id="PS50164"/>
    </source>
</evidence>
<dbReference type="SUPFAM" id="SSF82771">
    <property type="entry name" value="GIY-YIG endonuclease"/>
    <property type="match status" value="1"/>
</dbReference>
<dbReference type="Gene3D" id="3.30.420.10">
    <property type="entry name" value="Ribonuclease H-like superfamily/Ribonuclease H"/>
    <property type="match status" value="1"/>
</dbReference>
<keyword evidence="2" id="KW-0269">Exonuclease</keyword>
<dbReference type="InterPro" id="IPR013520">
    <property type="entry name" value="Ribonucl_H"/>
</dbReference>
<reference evidence="2 3" key="1">
    <citation type="submission" date="2023-12" db="EMBL/GenBank/DDBJ databases">
        <title>Genome sequencing and assembly of bacterial species from a model synthetic community.</title>
        <authorList>
            <person name="Hogle S.L."/>
        </authorList>
    </citation>
    <scope>NUCLEOTIDE SEQUENCE [LARGE SCALE GENOMIC DNA]</scope>
    <source>
        <strain evidence="2 3">HAMBI_3031</strain>
    </source>
</reference>
<dbReference type="SMART" id="SM00479">
    <property type="entry name" value="EXOIII"/>
    <property type="match status" value="1"/>
</dbReference>
<accession>A0ABZ0W6X4</accession>
<evidence type="ECO:0000313" key="2">
    <source>
        <dbReference type="EMBL" id="WQD38881.1"/>
    </source>
</evidence>
<dbReference type="Proteomes" id="UP001325680">
    <property type="component" value="Chromosome"/>
</dbReference>
<name>A0ABZ0W6X4_9BACT</name>
<evidence type="ECO:0000313" key="3">
    <source>
        <dbReference type="Proteomes" id="UP001325680"/>
    </source>
</evidence>
<keyword evidence="3" id="KW-1185">Reference proteome</keyword>
<dbReference type="InterPro" id="IPR047296">
    <property type="entry name" value="GIY-YIG_UvrC_Cho"/>
</dbReference>
<dbReference type="PANTHER" id="PTHR30231">
    <property type="entry name" value="DNA POLYMERASE III SUBUNIT EPSILON"/>
    <property type="match status" value="1"/>
</dbReference>
<dbReference type="CDD" id="cd10434">
    <property type="entry name" value="GIY-YIG_UvrC_Cho"/>
    <property type="match status" value="1"/>
</dbReference>
<organism evidence="2 3">
    <name type="scientific">Niabella yanshanensis</name>
    <dbReference type="NCBI Taxonomy" id="577386"/>
    <lineage>
        <taxon>Bacteria</taxon>
        <taxon>Pseudomonadati</taxon>
        <taxon>Bacteroidota</taxon>
        <taxon>Chitinophagia</taxon>
        <taxon>Chitinophagales</taxon>
        <taxon>Chitinophagaceae</taxon>
        <taxon>Niabella</taxon>
    </lineage>
</organism>
<dbReference type="InterPro" id="IPR036397">
    <property type="entry name" value="RNaseH_sf"/>
</dbReference>
<dbReference type="SMART" id="SM00465">
    <property type="entry name" value="GIYc"/>
    <property type="match status" value="1"/>
</dbReference>
<dbReference type="NCBIfam" id="TIGR00573">
    <property type="entry name" value="dnaq"/>
    <property type="match status" value="1"/>
</dbReference>